<keyword evidence="2" id="KW-1185">Reference proteome</keyword>
<dbReference type="EMBL" id="CP061799">
    <property type="protein sequence ID" value="QTA82360.1"/>
    <property type="molecule type" value="Genomic_DNA"/>
</dbReference>
<evidence type="ECO:0000313" key="1">
    <source>
        <dbReference type="EMBL" id="QTA82360.1"/>
    </source>
</evidence>
<reference evidence="1" key="1">
    <citation type="journal article" date="2021" name="Microb. Physiol.">
        <title>Proteogenomic Insights into the Physiology of Marine, Sulfate-Reducing, Filamentous Desulfonema limicola and Desulfonema magnum.</title>
        <authorList>
            <person name="Schnaars V."/>
            <person name="Wohlbrand L."/>
            <person name="Scheve S."/>
            <person name="Hinrichs C."/>
            <person name="Reinhardt R."/>
            <person name="Rabus R."/>
        </authorList>
    </citation>
    <scope>NUCLEOTIDE SEQUENCE</scope>
    <source>
        <strain evidence="1">5ac10</strain>
    </source>
</reference>
<proteinExistence type="predicted"/>
<dbReference type="Proteomes" id="UP000663720">
    <property type="component" value="Chromosome"/>
</dbReference>
<evidence type="ECO:0000313" key="2">
    <source>
        <dbReference type="Proteomes" id="UP000663720"/>
    </source>
</evidence>
<name>A0A975BBT4_9BACT</name>
<dbReference type="KEGG" id="dli:dnl_47350"/>
<sequence length="107" mass="12547">MYQLYLIDFTKRPECISADIYETLQEAIDDFSRFGGWEEMEGVASQSVIIKNDKEVIEAVGVYVNCDLSTLPSLMWIYKDGQVEQRYYETEYSRFINSECEQEVLND</sequence>
<dbReference type="RefSeq" id="WP_207688300.1">
    <property type="nucleotide sequence ID" value="NZ_CP061799.1"/>
</dbReference>
<gene>
    <name evidence="1" type="ORF">dnl_47350</name>
</gene>
<dbReference type="AlphaFoldDB" id="A0A975BBT4"/>
<accession>A0A975BBT4</accession>
<protein>
    <submittedName>
        <fullName evidence="1">Uncharacterized protein</fullName>
    </submittedName>
</protein>
<organism evidence="1 2">
    <name type="scientific">Desulfonema limicola</name>
    <dbReference type="NCBI Taxonomy" id="45656"/>
    <lineage>
        <taxon>Bacteria</taxon>
        <taxon>Pseudomonadati</taxon>
        <taxon>Thermodesulfobacteriota</taxon>
        <taxon>Desulfobacteria</taxon>
        <taxon>Desulfobacterales</taxon>
        <taxon>Desulfococcaceae</taxon>
        <taxon>Desulfonema</taxon>
    </lineage>
</organism>